<gene>
    <name evidence="2" type="ORF">PQQ73_19240</name>
</gene>
<dbReference type="Gene3D" id="3.40.50.10610">
    <property type="entry name" value="ABC-type transport auxiliary lipoprotein component"/>
    <property type="match status" value="1"/>
</dbReference>
<dbReference type="Proteomes" id="UP001629392">
    <property type="component" value="Unassembled WGS sequence"/>
</dbReference>
<proteinExistence type="predicted"/>
<organism evidence="2 3">
    <name type="scientific">Paraburkholderia strydomiana</name>
    <dbReference type="NCBI Taxonomy" id="1245417"/>
    <lineage>
        <taxon>Bacteria</taxon>
        <taxon>Pseudomonadati</taxon>
        <taxon>Pseudomonadota</taxon>
        <taxon>Betaproteobacteria</taxon>
        <taxon>Burkholderiales</taxon>
        <taxon>Burkholderiaceae</taxon>
        <taxon>Paraburkholderia</taxon>
    </lineage>
</organism>
<feature type="chain" id="PRO_5046875047" evidence="1">
    <location>
        <begin position="21"/>
        <end position="221"/>
    </location>
</feature>
<feature type="signal peptide" evidence="1">
    <location>
        <begin position="1"/>
        <end position="20"/>
    </location>
</feature>
<dbReference type="InterPro" id="IPR008517">
    <property type="entry name" value="GNA1162-like"/>
</dbReference>
<dbReference type="RefSeq" id="WP_408154392.1">
    <property type="nucleotide sequence ID" value="NZ_JAQQCL010000014.1"/>
</dbReference>
<dbReference type="PROSITE" id="PS51257">
    <property type="entry name" value="PROKAR_LIPOPROTEIN"/>
    <property type="match status" value="1"/>
</dbReference>
<reference evidence="2 3" key="1">
    <citation type="journal article" date="2024" name="Chem. Sci.">
        <title>Discovery of megapolipeptins by genome mining of a Burkholderiales bacteria collection.</title>
        <authorList>
            <person name="Paulo B.S."/>
            <person name="Recchia M.J.J."/>
            <person name="Lee S."/>
            <person name="Fergusson C.H."/>
            <person name="Romanowski S.B."/>
            <person name="Hernandez A."/>
            <person name="Krull N."/>
            <person name="Liu D.Y."/>
            <person name="Cavanagh H."/>
            <person name="Bos A."/>
            <person name="Gray C.A."/>
            <person name="Murphy B.T."/>
            <person name="Linington R.G."/>
            <person name="Eustaquio A.S."/>
        </authorList>
    </citation>
    <scope>NUCLEOTIDE SEQUENCE [LARGE SCALE GENOMIC DNA]</scope>
    <source>
        <strain evidence="2 3">RL17-350-BIC-E</strain>
    </source>
</reference>
<sequence length="221" mass="23671">MRRFLSFRLWFALSTFTLLAACAQPVKHADYTAFRNSRPHSILVLPPENETTDVQATNSMLSQMTMPLAESGYYVVPVAVMDETFRQNGLTVPADIQATSPAKLREIFGADAALYSKITQYGTVYHIVDSATVVTTSAKLVDLKTGDVLWQGSASANSNEGNNYGGGGLIGMLVTAAVKQIANSLTDKGHDIAGVTSYRLLHAGPPNGLLYGPRSPKSGTD</sequence>
<dbReference type="Pfam" id="PF05643">
    <property type="entry name" value="GNA1162-like"/>
    <property type="match status" value="1"/>
</dbReference>
<evidence type="ECO:0000313" key="2">
    <source>
        <dbReference type="EMBL" id="MFM0718464.1"/>
    </source>
</evidence>
<dbReference type="EMBL" id="JAQQCL010000014">
    <property type="protein sequence ID" value="MFM0718464.1"/>
    <property type="molecule type" value="Genomic_DNA"/>
</dbReference>
<keyword evidence="3" id="KW-1185">Reference proteome</keyword>
<comment type="caution">
    <text evidence="2">The sequence shown here is derived from an EMBL/GenBank/DDBJ whole genome shotgun (WGS) entry which is preliminary data.</text>
</comment>
<evidence type="ECO:0000256" key="1">
    <source>
        <dbReference type="SAM" id="SignalP"/>
    </source>
</evidence>
<name>A0ABW9EHJ6_9BURK</name>
<protein>
    <submittedName>
        <fullName evidence="2">DUF799 domain-containing protein</fullName>
    </submittedName>
</protein>
<accession>A0ABW9EHJ6</accession>
<keyword evidence="1" id="KW-0732">Signal</keyword>
<evidence type="ECO:0000313" key="3">
    <source>
        <dbReference type="Proteomes" id="UP001629392"/>
    </source>
</evidence>